<dbReference type="RefSeq" id="WP_048099039.1">
    <property type="nucleotide sequence ID" value="NZ_JFZT01000020.1"/>
</dbReference>
<dbReference type="SUPFAM" id="SSF51905">
    <property type="entry name" value="FAD/NAD(P)-binding domain"/>
    <property type="match status" value="1"/>
</dbReference>
<sequence>MKYDAIIIGSGHNGLVSSIVLAKHGLKVLVLEKRNLPGGMAETKEYKGVKYSRLSYVLGLFPRRVMDEINVTFPLIDSPVADIFVTENSKIMKIWRDKEKRINEFKAFKQFKYPEFEEKIFRFKKLIEEKFQYLTVPPSFEEVKKEIEGTDLEIFAENTGKVLKEYLDPEFHPYFDYSFMTNLPAYVMTYYFSLDWRLVRGGMGTVGEVLYRRAKSLGVDFLFGETVKEILFDDGVKGVLTDKREIQTGVVINAGSPVNLSALTSGYIKVSHPEFRPAWRRTNVILKELPKMPDFIQKNPGTLYTLPGGEVTIPSMIDELGGHVITIMGGLDEVEDFFPDIRRKAIHIEELRSSVLEEEYSAPFGDMNHMPMYSEFLFDRRPVKGWGYTTPINGLYNASSGTYPGGQVTGVPGRNSAHKVIEDILKR</sequence>
<proteinExistence type="predicted"/>
<dbReference type="AlphaFoldDB" id="A0A031LQQ4"/>
<organism evidence="1 2">
    <name type="scientific">Candidatus Acidianus copahuensis</name>
    <dbReference type="NCBI Taxonomy" id="1160895"/>
    <lineage>
        <taxon>Archaea</taxon>
        <taxon>Thermoproteota</taxon>
        <taxon>Thermoprotei</taxon>
        <taxon>Sulfolobales</taxon>
        <taxon>Sulfolobaceae</taxon>
        <taxon>Acidianus</taxon>
    </lineage>
</organism>
<dbReference type="EMBL" id="JFZT01000020">
    <property type="protein sequence ID" value="EZQ10707.1"/>
    <property type="molecule type" value="Genomic_DNA"/>
</dbReference>
<name>A0A031LQQ4_9CREN</name>
<dbReference type="OrthoDB" id="11867at2157"/>
<evidence type="ECO:0000313" key="1">
    <source>
        <dbReference type="EMBL" id="EZQ10707.1"/>
    </source>
</evidence>
<reference evidence="1 2" key="1">
    <citation type="submission" date="2014-03" db="EMBL/GenBank/DDBJ databases">
        <title>Draft genome sequence of the novel thermoacidophilic archaea Acidianus copahuensis ALE1 strain, isolated from Copahue volcanic area in Neuquen Argentina.</title>
        <authorList>
            <person name="Urbieta M.S."/>
            <person name="Rascovan N."/>
            <person name="Castro C."/>
            <person name="Revale S."/>
            <person name="Giaveno M.A."/>
            <person name="Vazquez M.P."/>
            <person name="Donati E.R."/>
        </authorList>
    </citation>
    <scope>NUCLEOTIDE SEQUENCE [LARGE SCALE GENOMIC DNA]</scope>
    <source>
        <strain evidence="1 2">ALE1</strain>
    </source>
</reference>
<protein>
    <submittedName>
        <fullName evidence="1">FAD-dependent oxidoreductase</fullName>
    </submittedName>
</protein>
<dbReference type="PANTHER" id="PTHR10668:SF103">
    <property type="entry name" value="PYRIDINE NUCLEOTIDE-DISULFIDE OXIDOREDUCTASE DOMAIN-CONTAINING PROTEIN 2"/>
    <property type="match status" value="1"/>
</dbReference>
<dbReference type="PRINTS" id="PR00420">
    <property type="entry name" value="RNGMNOXGNASE"/>
</dbReference>
<gene>
    <name evidence="1" type="ORF">CM19_03645</name>
</gene>
<dbReference type="STRING" id="1160895.CM19_03645"/>
<comment type="caution">
    <text evidence="1">The sequence shown here is derived from an EMBL/GenBank/DDBJ whole genome shotgun (WGS) entry which is preliminary data.</text>
</comment>
<dbReference type="Proteomes" id="UP000024332">
    <property type="component" value="Unassembled WGS sequence"/>
</dbReference>
<dbReference type="Gene3D" id="3.50.50.60">
    <property type="entry name" value="FAD/NAD(P)-binding domain"/>
    <property type="match status" value="2"/>
</dbReference>
<accession>A0A031LQQ4</accession>
<dbReference type="InterPro" id="IPR036188">
    <property type="entry name" value="FAD/NAD-bd_sf"/>
</dbReference>
<dbReference type="PANTHER" id="PTHR10668">
    <property type="entry name" value="PHYTOENE DEHYDROGENASE"/>
    <property type="match status" value="1"/>
</dbReference>
<keyword evidence="2" id="KW-1185">Reference proteome</keyword>
<dbReference type="Pfam" id="PF13450">
    <property type="entry name" value="NAD_binding_8"/>
    <property type="match status" value="1"/>
</dbReference>
<evidence type="ECO:0000313" key="2">
    <source>
        <dbReference type="Proteomes" id="UP000024332"/>
    </source>
</evidence>